<dbReference type="GO" id="GO:0005794">
    <property type="term" value="C:Golgi apparatus"/>
    <property type="evidence" value="ECO:0007669"/>
    <property type="project" value="TreeGrafter"/>
</dbReference>
<keyword evidence="3" id="KW-0519">Myristate</keyword>
<comment type="similarity">
    <text evidence="1">Belongs to the dymeclin family.</text>
</comment>
<evidence type="ECO:0000256" key="3">
    <source>
        <dbReference type="ARBA" id="ARBA00022707"/>
    </source>
</evidence>
<dbReference type="Pfam" id="PF09742">
    <property type="entry name" value="Dymeclin"/>
    <property type="match status" value="1"/>
</dbReference>
<evidence type="ECO:0000256" key="2">
    <source>
        <dbReference type="ARBA" id="ARBA00015736"/>
    </source>
</evidence>
<name>A0AAW2HCV3_9NEOP</name>
<accession>A0AAW2HCV3</accession>
<evidence type="ECO:0000256" key="1">
    <source>
        <dbReference type="ARBA" id="ARBA00010603"/>
    </source>
</evidence>
<keyword evidence="4" id="KW-0449">Lipoprotein</keyword>
<proteinExistence type="inferred from homology"/>
<gene>
    <name evidence="6" type="ORF">PYX00_009838</name>
</gene>
<dbReference type="PANTHER" id="PTHR12895:SF9">
    <property type="entry name" value="DYMECLIN"/>
    <property type="match status" value="1"/>
</dbReference>
<evidence type="ECO:0000256" key="4">
    <source>
        <dbReference type="ARBA" id="ARBA00023288"/>
    </source>
</evidence>
<dbReference type="PANTHER" id="PTHR12895">
    <property type="entry name" value="DYMECLIN"/>
    <property type="match status" value="1"/>
</dbReference>
<dbReference type="AlphaFoldDB" id="A0AAW2HCV3"/>
<dbReference type="InterPro" id="IPR019142">
    <property type="entry name" value="Dymeclin"/>
</dbReference>
<comment type="caution">
    <text evidence="6">The sequence shown here is derived from an EMBL/GenBank/DDBJ whole genome shotgun (WGS) entry which is preliminary data.</text>
</comment>
<sequence length="736" mass="83854">MGSLVSKDLFSNEYLIKFSGKDHISPVDPFWSVFLSFSFNPPSSRSENELLDSKLLPIFDKLAVNNLTSGNFVSLIQVFLNKAADILVANSNANDILLWQSYNAIFIIRCFTKYLVETVSESKVLKHFQVRPVQAGTPVVDHKVEDFPDNPVEVFLETLIEILVDVNLENRTYNLHLEAINCLIVLLSIQMYTQKPAAKSVVYKNIMHGRPSIHSPLLVKNLLSHYVNQEKLPDTSGGSIVIGLASGLWQMLTLGYRGHSDNQEGVAKGSSLANQSLLLILILVNHCTAEKNLRNPYREVLFTFPNNSQGPNQEVPVSTVSTFKFNLDQLYSTLCNTANNECCTLLLYLLLHRNDNVKNVILARADLELLVVPILKTLYNVTDNDSHHIYMSLIILLILSEDTWFSRTVHQISLKNVTWYSERALSDVTLGGLLVLVFIRTIHYNMLKMRDKYLHTNCLAALANMSNNFSNLHSYVSQRLISLFETLARKYHRLENELRLKKEVMSKKKNEVRKVSNVSKPESQHDGSTGSRPENANDRKQSVNATVTQKEGGDVIITVNNHVEQQTKESDNLDTNIDMDDLDETADLVQDLNVLEEVLRMVLEIINSCLSNQLQHNPNLIYALLYKKNVFDPFRNHPNFQDIVENVDIVINYFSNKLEQVQTDLSVDEVLSTITQGTLMWPSHKLKKFPDLKFKYVEEEQPEDFFIPYVWSLVGQHSGISWNANNKKVFFSENEM</sequence>
<feature type="region of interest" description="Disordered" evidence="5">
    <location>
        <begin position="509"/>
        <end position="542"/>
    </location>
</feature>
<protein>
    <recommendedName>
        <fullName evidence="2">Dymeclin</fullName>
    </recommendedName>
</protein>
<organism evidence="6">
    <name type="scientific">Menopon gallinae</name>
    <name type="common">poultry shaft louse</name>
    <dbReference type="NCBI Taxonomy" id="328185"/>
    <lineage>
        <taxon>Eukaryota</taxon>
        <taxon>Metazoa</taxon>
        <taxon>Ecdysozoa</taxon>
        <taxon>Arthropoda</taxon>
        <taxon>Hexapoda</taxon>
        <taxon>Insecta</taxon>
        <taxon>Pterygota</taxon>
        <taxon>Neoptera</taxon>
        <taxon>Paraneoptera</taxon>
        <taxon>Psocodea</taxon>
        <taxon>Troctomorpha</taxon>
        <taxon>Phthiraptera</taxon>
        <taxon>Amblycera</taxon>
        <taxon>Menoponidae</taxon>
        <taxon>Menopon</taxon>
    </lineage>
</organism>
<reference evidence="6" key="1">
    <citation type="journal article" date="2024" name="Gigascience">
        <title>Chromosome-level genome of the poultry shaft louse Menopon gallinae provides insight into the host-switching and adaptive evolution of parasitic lice.</title>
        <authorList>
            <person name="Xu Y."/>
            <person name="Ma L."/>
            <person name="Liu S."/>
            <person name="Liang Y."/>
            <person name="Liu Q."/>
            <person name="He Z."/>
            <person name="Tian L."/>
            <person name="Duan Y."/>
            <person name="Cai W."/>
            <person name="Li H."/>
            <person name="Song F."/>
        </authorList>
    </citation>
    <scope>NUCLEOTIDE SEQUENCE</scope>
    <source>
        <strain evidence="6">Cailab_2023a</strain>
    </source>
</reference>
<dbReference type="GO" id="GO:0007030">
    <property type="term" value="P:Golgi organization"/>
    <property type="evidence" value="ECO:0007669"/>
    <property type="project" value="TreeGrafter"/>
</dbReference>
<evidence type="ECO:0000256" key="5">
    <source>
        <dbReference type="SAM" id="MobiDB-lite"/>
    </source>
</evidence>
<feature type="compositionally biased region" description="Polar residues" evidence="5">
    <location>
        <begin position="516"/>
        <end position="534"/>
    </location>
</feature>
<dbReference type="EMBL" id="JARGDH010000005">
    <property type="protein sequence ID" value="KAL0267622.1"/>
    <property type="molecule type" value="Genomic_DNA"/>
</dbReference>
<evidence type="ECO:0000313" key="6">
    <source>
        <dbReference type="EMBL" id="KAL0267622.1"/>
    </source>
</evidence>